<dbReference type="RefSeq" id="WP_043389451.1">
    <property type="nucleotide sequence ID" value="NZ_JPMI01000010.1"/>
</dbReference>
<dbReference type="AlphaFoldDB" id="A0A084T1B8"/>
<evidence type="ECO:0000313" key="1">
    <source>
        <dbReference type="EMBL" id="KFA94503.1"/>
    </source>
</evidence>
<accession>A0A084T1B8</accession>
<comment type="caution">
    <text evidence="1">The sequence shown here is derived from an EMBL/GenBank/DDBJ whole genome shotgun (WGS) entry which is preliminary data.</text>
</comment>
<evidence type="ECO:0000313" key="2">
    <source>
        <dbReference type="Proteomes" id="UP000028547"/>
    </source>
</evidence>
<gene>
    <name evidence="1" type="ORF">Q664_02415</name>
</gene>
<evidence type="ECO:0008006" key="3">
    <source>
        <dbReference type="Google" id="ProtNLM"/>
    </source>
</evidence>
<name>A0A084T1B8_9BACT</name>
<dbReference type="Proteomes" id="UP000028547">
    <property type="component" value="Unassembled WGS sequence"/>
</dbReference>
<sequence>MNRFLLILLPILASACATRNYTYYLVEPPPKKPEALKEEGTLVRPFGFGSTTVMKVRWNDGNLMTEVDVPMLGTGQRIVIEHGAGNGDVKTIPASRVVPPPPSTADKALIEAYRARGLRIDEAAAEVSITRARTLMEQATREGNYHLALEWCETVLARYKSHPEFLRAKGSLLLMMGEREKAIEIYEQVEAIESEPGVRKKLEELQRQQ</sequence>
<reference evidence="1 2" key="1">
    <citation type="submission" date="2014-07" db="EMBL/GenBank/DDBJ databases">
        <title>Draft Genome Sequence of Gephyronic Acid Producer, Cystobacter violaceus Strain Cb vi76.</title>
        <authorList>
            <person name="Stevens D.C."/>
            <person name="Young J."/>
            <person name="Carmichael R."/>
            <person name="Tan J."/>
            <person name="Taylor R.E."/>
        </authorList>
    </citation>
    <scope>NUCLEOTIDE SEQUENCE [LARGE SCALE GENOMIC DNA]</scope>
    <source>
        <strain evidence="1 2">Cb vi76</strain>
    </source>
</reference>
<dbReference type="SUPFAM" id="SSF48452">
    <property type="entry name" value="TPR-like"/>
    <property type="match status" value="1"/>
</dbReference>
<dbReference type="Gene3D" id="1.25.40.10">
    <property type="entry name" value="Tetratricopeptide repeat domain"/>
    <property type="match status" value="1"/>
</dbReference>
<protein>
    <recommendedName>
        <fullName evidence="3">Lipoprotein</fullName>
    </recommendedName>
</protein>
<dbReference type="InterPro" id="IPR011990">
    <property type="entry name" value="TPR-like_helical_dom_sf"/>
</dbReference>
<dbReference type="EMBL" id="JPMI01000010">
    <property type="protein sequence ID" value="KFA94503.1"/>
    <property type="molecule type" value="Genomic_DNA"/>
</dbReference>
<dbReference type="PROSITE" id="PS51257">
    <property type="entry name" value="PROKAR_LIPOPROTEIN"/>
    <property type="match status" value="1"/>
</dbReference>
<proteinExistence type="predicted"/>
<organism evidence="1 2">
    <name type="scientific">Archangium violaceum Cb vi76</name>
    <dbReference type="NCBI Taxonomy" id="1406225"/>
    <lineage>
        <taxon>Bacteria</taxon>
        <taxon>Pseudomonadati</taxon>
        <taxon>Myxococcota</taxon>
        <taxon>Myxococcia</taxon>
        <taxon>Myxococcales</taxon>
        <taxon>Cystobacterineae</taxon>
        <taxon>Archangiaceae</taxon>
        <taxon>Archangium</taxon>
    </lineage>
</organism>